<feature type="chain" id="PRO_5040193027" description="DUF5067 domain-containing protein" evidence="1">
    <location>
        <begin position="21"/>
        <end position="158"/>
    </location>
</feature>
<evidence type="ECO:0000313" key="2">
    <source>
        <dbReference type="EMBL" id="UTH14450.1"/>
    </source>
</evidence>
<gene>
    <name evidence="2" type="ORF">KFV11_03570</name>
</gene>
<reference evidence="2" key="1">
    <citation type="submission" date="2021-04" db="EMBL/GenBank/DDBJ databases">
        <title>Complete Genome Sequences of Macrococcus spp. from dog and cattle.</title>
        <authorList>
            <person name="Schwendener S."/>
            <person name="Perreten V."/>
        </authorList>
    </citation>
    <scope>NUCLEOTIDE SEQUENCE</scope>
    <source>
        <strain evidence="2">Epi0143-OL</strain>
    </source>
</reference>
<evidence type="ECO:0000313" key="3">
    <source>
        <dbReference type="Proteomes" id="UP001057381"/>
    </source>
</evidence>
<dbReference type="RefSeq" id="WP_254250364.1">
    <property type="nucleotide sequence ID" value="NZ_CP073809.1"/>
</dbReference>
<evidence type="ECO:0008006" key="4">
    <source>
        <dbReference type="Google" id="ProtNLM"/>
    </source>
</evidence>
<dbReference type="EMBL" id="CP073809">
    <property type="protein sequence ID" value="UTH14450.1"/>
    <property type="molecule type" value="Genomic_DNA"/>
</dbReference>
<name>A0A9Q9BNN5_9STAP</name>
<dbReference type="Proteomes" id="UP001057381">
    <property type="component" value="Chromosome"/>
</dbReference>
<dbReference type="AlphaFoldDB" id="A0A9Q9BNN5"/>
<keyword evidence="1" id="KW-0732">Signal</keyword>
<dbReference type="KEGG" id="mequ:KFV11_03570"/>
<proteinExistence type="predicted"/>
<evidence type="ECO:0000256" key="1">
    <source>
        <dbReference type="SAM" id="SignalP"/>
    </source>
</evidence>
<organism evidence="2 3">
    <name type="scientific">Macrococcus equipercicus</name>
    <dbReference type="NCBI Taxonomy" id="69967"/>
    <lineage>
        <taxon>Bacteria</taxon>
        <taxon>Bacillati</taxon>
        <taxon>Bacillota</taxon>
        <taxon>Bacilli</taxon>
        <taxon>Bacillales</taxon>
        <taxon>Staphylococcaceae</taxon>
        <taxon>Macrococcus</taxon>
    </lineage>
</organism>
<sequence>MVKKLIKPLLLLLVLSLAIGFNVEGNFASASDSIKKVSRTVGTHTFTNSKSFKVKGGKITASTKITYTVKKSKGPVKVSKVVMKINNNSSQSPYVPEFYIDRRSSNKVARYGSQVIIGPHKSQTFTWNANASDAQSVNLYVVSSLALNERIKLITSFY</sequence>
<feature type="signal peptide" evidence="1">
    <location>
        <begin position="1"/>
        <end position="20"/>
    </location>
</feature>
<accession>A0A9Q9BNN5</accession>
<protein>
    <recommendedName>
        <fullName evidence="4">DUF5067 domain-containing protein</fullName>
    </recommendedName>
</protein>